<dbReference type="AlphaFoldDB" id="A0A0H5QHW0"/>
<dbReference type="EMBL" id="HACM01000459">
    <property type="protein sequence ID" value="CRZ00901.1"/>
    <property type="molecule type" value="Transcribed_RNA"/>
</dbReference>
<dbReference type="Gene3D" id="3.30.420.10">
    <property type="entry name" value="Ribonuclease H-like superfamily/Ribonuclease H"/>
    <property type="match status" value="1"/>
</dbReference>
<dbReference type="InterPro" id="IPR056435">
    <property type="entry name" value="DPOD/Z_N"/>
</dbReference>
<feature type="compositionally biased region" description="Basic and acidic residues" evidence="2">
    <location>
        <begin position="369"/>
        <end position="380"/>
    </location>
</feature>
<protein>
    <recommendedName>
        <fullName evidence="6">DNA-directed DNA polymerase family B exonuclease domain-containing protein</fullName>
    </recommendedName>
</protein>
<reference evidence="5" key="1">
    <citation type="submission" date="2015-04" db="EMBL/GenBank/DDBJ databases">
        <title>The genome sequence of the plant pathogenic Rhizarian Plasmodiophora brassicae reveals insights in its biotrophic life cycle and the origin of chitin synthesis.</title>
        <authorList>
            <person name="Schwelm A."/>
            <person name="Fogelqvist J."/>
            <person name="Knaust A."/>
            <person name="Julke S."/>
            <person name="Lilja T."/>
            <person name="Dhandapani V."/>
            <person name="Bonilla-Rosso G."/>
            <person name="Karlsson M."/>
            <person name="Shevchenko A."/>
            <person name="Choi S.R."/>
            <person name="Kim H.G."/>
            <person name="Park J.Y."/>
            <person name="Lim Y.P."/>
            <person name="Ludwig-Muller J."/>
            <person name="Dixelius C."/>
        </authorList>
    </citation>
    <scope>NUCLEOTIDE SEQUENCE</scope>
    <source>
        <tissue evidence="5">Potato root galls</tissue>
    </source>
</reference>
<dbReference type="GO" id="GO:0000724">
    <property type="term" value="P:double-strand break repair via homologous recombination"/>
    <property type="evidence" value="ECO:0007669"/>
    <property type="project" value="TreeGrafter"/>
</dbReference>
<feature type="region of interest" description="Disordered" evidence="2">
    <location>
        <begin position="411"/>
        <end position="444"/>
    </location>
</feature>
<dbReference type="InterPro" id="IPR012337">
    <property type="entry name" value="RNaseH-like_sf"/>
</dbReference>
<dbReference type="InterPro" id="IPR030559">
    <property type="entry name" value="PolZ_Rev3"/>
</dbReference>
<evidence type="ECO:0000313" key="5">
    <source>
        <dbReference type="EMBL" id="CRZ00901.1"/>
    </source>
</evidence>
<evidence type="ECO:0008006" key="6">
    <source>
        <dbReference type="Google" id="ProtNLM"/>
    </source>
</evidence>
<dbReference type="Gene3D" id="3.30.342.10">
    <property type="entry name" value="DNA Polymerase, chain B, domain 1"/>
    <property type="match status" value="1"/>
</dbReference>
<dbReference type="GO" id="GO:0003887">
    <property type="term" value="F:DNA-directed DNA polymerase activity"/>
    <property type="evidence" value="ECO:0007669"/>
    <property type="project" value="UniProtKB-EC"/>
</dbReference>
<dbReference type="GO" id="GO:0005634">
    <property type="term" value="C:nucleus"/>
    <property type="evidence" value="ECO:0007669"/>
    <property type="project" value="TreeGrafter"/>
</dbReference>
<sequence length="841" mass="93235">EWSMVRQQSSSSSGPNRIPEIRIFGSTPSGQTTCAHIRGFLPYLLIDVEDVDVNQDSLELIKSCLNDAMSMGQSTSISRSKPVVSLELMAKRPIYGYSQNHRQMIRINMADPHTIKHAAALLRSGALFNGYRFHIQHAHIPYPLQFFIEYNLYGMNWMHISPGGYTFRHPLPATSSANPISGPAQLWSQDSVPAHLRSGINRQSSCQLEVDVIADLIANPSESIPDGLAVPSLSGVWNDLGLSSQALAPLSVDVRDKYEASNVERAYRTRLERVIARTRSVHGSSPLSRMADAPTQSLSQLSGASFDADMAFRIGTQFMQSLPSDHDDLAAVMNRNKFGTSELNVDDDTDGHLDEDEEEVDDDMKDMSLSHDVLGHDHDNQSGQSAQEDSGLLTLNQAISDLNAEDLIYRTSQSSGQDRAMRNDLSKTRCGDSSDEGAGGLIEGDGIEYDRRRFSQENSQKIIPDMIDLDGDGMMMSSSEVVPRVDYSSIPILSQQAYFSNEEHRRKELEVMRRIGYRHIPNNLFAKKDFIIQAVEDGRGCLIAPGVDPPTTAELLSKVSGKKNGGVGVQTGHIDSGGRLVYGPVQDSQTQPPSPDYIESNIESAQSPLPSSLSLPSPAVDDIWSHSRQNITTLCIESLHRSRDHLEPDPAVDAIIAIVLMVEKNGIKDDTIVLLNIDNIGYCDAMKTCYDPDSIRLSIFQSEIMLINGFINHIIDIDPDIIIAYEVQKQSMGYINDRSQVLGLGDSLLHNISRMSLSTFNTRSGIDEWGERKASGINIPGRIVLNLWRVIRSEVKLSSYSLHVAALYLLERRIPHHTWKTLNHWIDGSVHGLRRAVDDRI</sequence>
<dbReference type="InterPro" id="IPR006133">
    <property type="entry name" value="DNA-dir_DNA_pol_B_exonuc"/>
</dbReference>
<dbReference type="PANTHER" id="PTHR45812">
    <property type="entry name" value="DNA POLYMERASE ZETA CATALYTIC SUBUNIT"/>
    <property type="match status" value="1"/>
</dbReference>
<feature type="region of interest" description="Disordered" evidence="2">
    <location>
        <begin position="1"/>
        <end position="20"/>
    </location>
</feature>
<feature type="domain" description="DNA-directed DNA polymerase family B exonuclease" evidence="3">
    <location>
        <begin position="640"/>
        <end position="802"/>
    </location>
</feature>
<feature type="region of interest" description="Disordered" evidence="2">
    <location>
        <begin position="369"/>
        <end position="388"/>
    </location>
</feature>
<dbReference type="GO" id="GO:0003676">
    <property type="term" value="F:nucleic acid binding"/>
    <property type="evidence" value="ECO:0007669"/>
    <property type="project" value="InterPro"/>
</dbReference>
<dbReference type="GO" id="GO:0042276">
    <property type="term" value="P:error-prone translesion synthesis"/>
    <property type="evidence" value="ECO:0007669"/>
    <property type="project" value="TreeGrafter"/>
</dbReference>
<name>A0A0H5QHW0_9EUKA</name>
<feature type="region of interest" description="Disordered" evidence="2">
    <location>
        <begin position="340"/>
        <end position="363"/>
    </location>
</feature>
<dbReference type="GO" id="GO:0016035">
    <property type="term" value="C:zeta DNA polymerase complex"/>
    <property type="evidence" value="ECO:0007669"/>
    <property type="project" value="InterPro"/>
</dbReference>
<feature type="compositionally biased region" description="Acidic residues" evidence="2">
    <location>
        <begin position="344"/>
        <end position="363"/>
    </location>
</feature>
<dbReference type="SUPFAM" id="SSF53098">
    <property type="entry name" value="Ribonuclease H-like"/>
    <property type="match status" value="1"/>
</dbReference>
<dbReference type="InterPro" id="IPR036397">
    <property type="entry name" value="RNaseH_sf"/>
</dbReference>
<feature type="non-terminal residue" evidence="5">
    <location>
        <position position="1"/>
    </location>
</feature>
<organism evidence="5">
    <name type="scientific">Spongospora subterranea</name>
    <dbReference type="NCBI Taxonomy" id="70186"/>
    <lineage>
        <taxon>Eukaryota</taxon>
        <taxon>Sar</taxon>
        <taxon>Rhizaria</taxon>
        <taxon>Endomyxa</taxon>
        <taxon>Phytomyxea</taxon>
        <taxon>Plasmodiophorida</taxon>
        <taxon>Plasmodiophoridae</taxon>
        <taxon>Spongospora</taxon>
    </lineage>
</organism>
<evidence type="ECO:0000259" key="3">
    <source>
        <dbReference type="Pfam" id="PF03104"/>
    </source>
</evidence>
<feature type="compositionally biased region" description="Basic and acidic residues" evidence="2">
    <location>
        <begin position="419"/>
        <end position="432"/>
    </location>
</feature>
<dbReference type="Pfam" id="PF03104">
    <property type="entry name" value="DNA_pol_B_exo1"/>
    <property type="match status" value="1"/>
</dbReference>
<proteinExistence type="predicted"/>
<accession>A0A0H5QHW0</accession>
<dbReference type="Pfam" id="PF24055">
    <property type="entry name" value="POL3_N"/>
    <property type="match status" value="1"/>
</dbReference>
<evidence type="ECO:0000256" key="1">
    <source>
        <dbReference type="ARBA" id="ARBA00049244"/>
    </source>
</evidence>
<feature type="domain" description="DNA polymerase delta/zeta catalytic subunit N-terminal" evidence="4">
    <location>
        <begin position="39"/>
        <end position="116"/>
    </location>
</feature>
<dbReference type="PANTHER" id="PTHR45812:SF1">
    <property type="entry name" value="DNA POLYMERASE ZETA CATALYTIC SUBUNIT"/>
    <property type="match status" value="1"/>
</dbReference>
<comment type="catalytic activity">
    <reaction evidence="1">
        <text>DNA(n) + a 2'-deoxyribonucleoside 5'-triphosphate = DNA(n+1) + diphosphate</text>
        <dbReference type="Rhea" id="RHEA:22508"/>
        <dbReference type="Rhea" id="RHEA-COMP:17339"/>
        <dbReference type="Rhea" id="RHEA-COMP:17340"/>
        <dbReference type="ChEBI" id="CHEBI:33019"/>
        <dbReference type="ChEBI" id="CHEBI:61560"/>
        <dbReference type="ChEBI" id="CHEBI:173112"/>
        <dbReference type="EC" id="2.7.7.7"/>
    </reaction>
</comment>
<evidence type="ECO:0000259" key="4">
    <source>
        <dbReference type="Pfam" id="PF24055"/>
    </source>
</evidence>
<evidence type="ECO:0000256" key="2">
    <source>
        <dbReference type="SAM" id="MobiDB-lite"/>
    </source>
</evidence>